<dbReference type="AlphaFoldDB" id="A0A8J2ZGV2"/>
<dbReference type="EMBL" id="BMJV01000001">
    <property type="protein sequence ID" value="GGG61532.1"/>
    <property type="molecule type" value="Genomic_DNA"/>
</dbReference>
<sequence length="92" mass="10649">MIEEDALTESDDQHEGLGLLRRIARSIMRNEARRGAGHGKKGRRQGELVEVHTALILLDWGKMVSRYHPKKHRAWWLPRWRLGTCPPDATQT</sequence>
<dbReference type="Proteomes" id="UP000617145">
    <property type="component" value="Unassembled WGS sequence"/>
</dbReference>
<protein>
    <submittedName>
        <fullName evidence="1">Uncharacterized protein</fullName>
    </submittedName>
</protein>
<organism evidence="1 2">
    <name type="scientific">Salipiger pallidus</name>
    <dbReference type="NCBI Taxonomy" id="1775170"/>
    <lineage>
        <taxon>Bacteria</taxon>
        <taxon>Pseudomonadati</taxon>
        <taxon>Pseudomonadota</taxon>
        <taxon>Alphaproteobacteria</taxon>
        <taxon>Rhodobacterales</taxon>
        <taxon>Roseobacteraceae</taxon>
        <taxon>Salipiger</taxon>
    </lineage>
</organism>
<evidence type="ECO:0000313" key="1">
    <source>
        <dbReference type="EMBL" id="GGG61532.1"/>
    </source>
</evidence>
<accession>A0A8J2ZGV2</accession>
<reference evidence="1" key="1">
    <citation type="journal article" date="2014" name="Int. J. Syst. Evol. Microbiol.">
        <title>Complete genome sequence of Corynebacterium casei LMG S-19264T (=DSM 44701T), isolated from a smear-ripened cheese.</title>
        <authorList>
            <consortium name="US DOE Joint Genome Institute (JGI-PGF)"/>
            <person name="Walter F."/>
            <person name="Albersmeier A."/>
            <person name="Kalinowski J."/>
            <person name="Ruckert C."/>
        </authorList>
    </citation>
    <scope>NUCLEOTIDE SEQUENCE</scope>
    <source>
        <strain evidence="1">CGMCC 1.15762</strain>
    </source>
</reference>
<comment type="caution">
    <text evidence="1">The sequence shown here is derived from an EMBL/GenBank/DDBJ whole genome shotgun (WGS) entry which is preliminary data.</text>
</comment>
<gene>
    <name evidence="1" type="ORF">GCM10011415_04580</name>
</gene>
<evidence type="ECO:0000313" key="2">
    <source>
        <dbReference type="Proteomes" id="UP000617145"/>
    </source>
</evidence>
<keyword evidence="2" id="KW-1185">Reference proteome</keyword>
<name>A0A8J2ZGV2_9RHOB</name>
<dbReference type="RefSeq" id="WP_188788402.1">
    <property type="nucleotide sequence ID" value="NZ_BMJV01000001.1"/>
</dbReference>
<proteinExistence type="predicted"/>
<reference evidence="1" key="2">
    <citation type="submission" date="2020-09" db="EMBL/GenBank/DDBJ databases">
        <authorList>
            <person name="Sun Q."/>
            <person name="Zhou Y."/>
        </authorList>
    </citation>
    <scope>NUCLEOTIDE SEQUENCE</scope>
    <source>
        <strain evidence="1">CGMCC 1.15762</strain>
    </source>
</reference>